<evidence type="ECO:0000313" key="1">
    <source>
        <dbReference type="EMBL" id="GMN37043.1"/>
    </source>
</evidence>
<keyword evidence="2" id="KW-1185">Reference proteome</keyword>
<comment type="caution">
    <text evidence="1">The sequence shown here is derived from an EMBL/GenBank/DDBJ whole genome shotgun (WGS) entry which is preliminary data.</text>
</comment>
<dbReference type="Proteomes" id="UP001187192">
    <property type="component" value="Unassembled WGS sequence"/>
</dbReference>
<accession>A0AA88CW29</accession>
<proteinExistence type="predicted"/>
<gene>
    <name evidence="1" type="ORF">TIFTF001_006488</name>
</gene>
<protein>
    <submittedName>
        <fullName evidence="1">Uncharacterized protein</fullName>
    </submittedName>
</protein>
<dbReference type="EMBL" id="BTGU01000006">
    <property type="protein sequence ID" value="GMN37043.1"/>
    <property type="molecule type" value="Genomic_DNA"/>
</dbReference>
<name>A0AA88CW29_FICCA</name>
<reference evidence="1" key="1">
    <citation type="submission" date="2023-07" db="EMBL/GenBank/DDBJ databases">
        <title>draft genome sequence of fig (Ficus carica).</title>
        <authorList>
            <person name="Takahashi T."/>
            <person name="Nishimura K."/>
        </authorList>
    </citation>
    <scope>NUCLEOTIDE SEQUENCE</scope>
</reference>
<organism evidence="1 2">
    <name type="scientific">Ficus carica</name>
    <name type="common">Common fig</name>
    <dbReference type="NCBI Taxonomy" id="3494"/>
    <lineage>
        <taxon>Eukaryota</taxon>
        <taxon>Viridiplantae</taxon>
        <taxon>Streptophyta</taxon>
        <taxon>Embryophyta</taxon>
        <taxon>Tracheophyta</taxon>
        <taxon>Spermatophyta</taxon>
        <taxon>Magnoliopsida</taxon>
        <taxon>eudicotyledons</taxon>
        <taxon>Gunneridae</taxon>
        <taxon>Pentapetalae</taxon>
        <taxon>rosids</taxon>
        <taxon>fabids</taxon>
        <taxon>Rosales</taxon>
        <taxon>Moraceae</taxon>
        <taxon>Ficeae</taxon>
        <taxon>Ficus</taxon>
    </lineage>
</organism>
<evidence type="ECO:0000313" key="2">
    <source>
        <dbReference type="Proteomes" id="UP001187192"/>
    </source>
</evidence>
<dbReference type="AlphaFoldDB" id="A0AA88CW29"/>
<sequence length="80" mass="9290">MAMAHVGIRHVSAIEATRSRDRSCEIGAWVISSSPRIDCSRELRRDRFPPLRSPPRCRRRTTNLVDVRRLLLASRKLSHR</sequence>